<reference evidence="2 3" key="1">
    <citation type="submission" date="2019-03" db="EMBL/GenBank/DDBJ databases">
        <title>First draft genome of Liparis tanakae, snailfish: a comprehensive survey of snailfish specific genes.</title>
        <authorList>
            <person name="Kim W."/>
            <person name="Song I."/>
            <person name="Jeong J.-H."/>
            <person name="Kim D."/>
            <person name="Kim S."/>
            <person name="Ryu S."/>
            <person name="Song J.Y."/>
            <person name="Lee S.K."/>
        </authorList>
    </citation>
    <scope>NUCLEOTIDE SEQUENCE [LARGE SCALE GENOMIC DNA]</scope>
    <source>
        <tissue evidence="2">Muscle</tissue>
    </source>
</reference>
<dbReference type="InterPro" id="IPR016024">
    <property type="entry name" value="ARM-type_fold"/>
</dbReference>
<dbReference type="OrthoDB" id="8918123at2759"/>
<evidence type="ECO:0000313" key="2">
    <source>
        <dbReference type="EMBL" id="TNN42342.1"/>
    </source>
</evidence>
<feature type="region of interest" description="Disordered" evidence="1">
    <location>
        <begin position="103"/>
        <end position="136"/>
    </location>
</feature>
<dbReference type="GO" id="GO:0016301">
    <property type="term" value="F:kinase activity"/>
    <property type="evidence" value="ECO:0007669"/>
    <property type="project" value="UniProtKB-KW"/>
</dbReference>
<organism evidence="2 3">
    <name type="scientific">Liparis tanakae</name>
    <name type="common">Tanaka's snailfish</name>
    <dbReference type="NCBI Taxonomy" id="230148"/>
    <lineage>
        <taxon>Eukaryota</taxon>
        <taxon>Metazoa</taxon>
        <taxon>Chordata</taxon>
        <taxon>Craniata</taxon>
        <taxon>Vertebrata</taxon>
        <taxon>Euteleostomi</taxon>
        <taxon>Actinopterygii</taxon>
        <taxon>Neopterygii</taxon>
        <taxon>Teleostei</taxon>
        <taxon>Neoteleostei</taxon>
        <taxon>Acanthomorphata</taxon>
        <taxon>Eupercaria</taxon>
        <taxon>Perciformes</taxon>
        <taxon>Cottioidei</taxon>
        <taxon>Cottales</taxon>
        <taxon>Liparidae</taxon>
        <taxon>Liparis</taxon>
    </lineage>
</organism>
<keyword evidence="3" id="KW-1185">Reference proteome</keyword>
<keyword evidence="2" id="KW-0418">Kinase</keyword>
<sequence>MQNTIILLIEQIVVALGGEFKLYLPQLIPHMLRVFMHDNSTGRSVTIKMLNAIQLFGANLDDYLHLLLPPIVKLFDASDVTLQARKSQCQLLLQRRHGAAQPVAQVQQQVQQRSPVAPRPVAPGGRQRPLSGGEGPVRVLQVPVADGEGGQGGHGQGGGLPREQLLLHLQNRLQLLRGRPGAARPQEAVRPPLLPLREEGGEVRRVASAACGVEPGQVVLEAEAARRDHVGAEVPGEEFPGERHLFQLLGELLLQFVVEARKRTCLTTYLDRCSWTRRVDGTSNSSRAGRSLFFTALQFCCSSLVVRLEQLGDHCASFLDYCASFLDYCASFLDHWTSFLDHCASFLDYCASFLNHCASFLDYCASFLDHCASILDYCTSFLNHCASFLDHYASFLDYCASFLDHCASFLDYCASFLNHCASFLDYCASFLDYWTSFLDHCASILDYCTSFLNHCASFLDYCASFLPGCSND</sequence>
<dbReference type="Gene3D" id="1.25.10.10">
    <property type="entry name" value="Leucine-rich Repeat Variant"/>
    <property type="match status" value="1"/>
</dbReference>
<dbReference type="Proteomes" id="UP000314294">
    <property type="component" value="Unassembled WGS sequence"/>
</dbReference>
<dbReference type="InterPro" id="IPR011989">
    <property type="entry name" value="ARM-like"/>
</dbReference>
<gene>
    <name evidence="2" type="primary">Mtor_3</name>
    <name evidence="2" type="ORF">EYF80_047483</name>
</gene>
<dbReference type="SUPFAM" id="SSF48371">
    <property type="entry name" value="ARM repeat"/>
    <property type="match status" value="2"/>
</dbReference>
<dbReference type="EMBL" id="SRLO01001043">
    <property type="protein sequence ID" value="TNN42342.1"/>
    <property type="molecule type" value="Genomic_DNA"/>
</dbReference>
<name>A0A4Z2FPT7_9TELE</name>
<proteinExistence type="predicted"/>
<evidence type="ECO:0000313" key="3">
    <source>
        <dbReference type="Proteomes" id="UP000314294"/>
    </source>
</evidence>
<protein>
    <submittedName>
        <fullName evidence="2">Serine/threonine-protein kinase mTOR</fullName>
    </submittedName>
</protein>
<comment type="caution">
    <text evidence="2">The sequence shown here is derived from an EMBL/GenBank/DDBJ whole genome shotgun (WGS) entry which is preliminary data.</text>
</comment>
<evidence type="ECO:0000256" key="1">
    <source>
        <dbReference type="SAM" id="MobiDB-lite"/>
    </source>
</evidence>
<feature type="compositionally biased region" description="Low complexity" evidence="1">
    <location>
        <begin position="103"/>
        <end position="116"/>
    </location>
</feature>
<accession>A0A4Z2FPT7</accession>
<dbReference type="AlphaFoldDB" id="A0A4Z2FPT7"/>
<keyword evidence="2" id="KW-0808">Transferase</keyword>